<dbReference type="AlphaFoldDB" id="A0AA88GQG0"/>
<dbReference type="Proteomes" id="UP000816034">
    <property type="component" value="Unassembled WGS sequence"/>
</dbReference>
<comment type="caution">
    <text evidence="3">The sequence shown here is derived from an EMBL/GenBank/DDBJ whole genome shotgun (WGS) entry which is preliminary data.</text>
</comment>
<keyword evidence="1" id="KW-0175">Coiled coil</keyword>
<gene>
    <name evidence="3" type="ORF">C9374_005402</name>
</gene>
<organism evidence="3 4">
    <name type="scientific">Naegleria lovaniensis</name>
    <name type="common">Amoeba</name>
    <dbReference type="NCBI Taxonomy" id="51637"/>
    <lineage>
        <taxon>Eukaryota</taxon>
        <taxon>Discoba</taxon>
        <taxon>Heterolobosea</taxon>
        <taxon>Tetramitia</taxon>
        <taxon>Eutetramitia</taxon>
        <taxon>Vahlkampfiidae</taxon>
        <taxon>Naegleria</taxon>
    </lineage>
</organism>
<feature type="region of interest" description="Disordered" evidence="2">
    <location>
        <begin position="404"/>
        <end position="431"/>
    </location>
</feature>
<dbReference type="RefSeq" id="XP_044547879.1">
    <property type="nucleotide sequence ID" value="XM_044695149.1"/>
</dbReference>
<sequence length="473" mass="55073">MKLEVEKELQDLGSQLQQTEIVAKESIQSLNIEEDSVKELEAKNMEIDSKALELENNLKKLSERKSELEHEVTSITTKLSRLKHNRQLSTARFEVDMFKEMQCSMEINSKLALTEERFYKHQSMKFTNLLKELCESLEIQVSRNFSILQKMIHLYAVMKVICVIETMSDNPIITIYAEKQLDLFEDMKTIMRKTAPDDVVNATLTRVHQMRPMLLFFSKLFDHDCMKYHTGTWRQSLDNLDELKHANVKFKYVEKRLISILDALLEKTHLDVKSIFSQHDDYHNDSTICSCLDPLLHDNMHSLDGEKTKEIFSKMINLGEPDETCLETVFKEIQLHAKKVLETYFLNDTSNNKLLSKMEKISKFICDKENLDIAQEDEKLKRKVAMIKKEKERSSEMQRKLEIIEKKNSNQDMSLSPAAVSREPGQATSLPFIKLDEKTAEIVDEERKIKQKTSTFSPSSLLSKFESRKSPQN</sequence>
<proteinExistence type="predicted"/>
<evidence type="ECO:0000256" key="1">
    <source>
        <dbReference type="SAM" id="Coils"/>
    </source>
</evidence>
<evidence type="ECO:0000313" key="4">
    <source>
        <dbReference type="Proteomes" id="UP000816034"/>
    </source>
</evidence>
<feature type="region of interest" description="Disordered" evidence="2">
    <location>
        <begin position="450"/>
        <end position="473"/>
    </location>
</feature>
<dbReference type="GeneID" id="68097857"/>
<accession>A0AA88GQG0</accession>
<evidence type="ECO:0000256" key="2">
    <source>
        <dbReference type="SAM" id="MobiDB-lite"/>
    </source>
</evidence>
<protein>
    <submittedName>
        <fullName evidence="3">Uncharacterized protein</fullName>
    </submittedName>
</protein>
<keyword evidence="4" id="KW-1185">Reference proteome</keyword>
<evidence type="ECO:0000313" key="3">
    <source>
        <dbReference type="EMBL" id="KAG2382200.1"/>
    </source>
</evidence>
<reference evidence="3 4" key="1">
    <citation type="journal article" date="2018" name="BMC Genomics">
        <title>The genome of Naegleria lovaniensis, the basis for a comparative approach to unravel pathogenicity factors of the human pathogenic amoeba N. fowleri.</title>
        <authorList>
            <person name="Liechti N."/>
            <person name="Schurch N."/>
            <person name="Bruggmann R."/>
            <person name="Wittwer M."/>
        </authorList>
    </citation>
    <scope>NUCLEOTIDE SEQUENCE [LARGE SCALE GENOMIC DNA]</scope>
    <source>
        <strain evidence="3 4">ATCC 30569</strain>
    </source>
</reference>
<name>A0AA88GQG0_NAELO</name>
<dbReference type="EMBL" id="PYSW02000024">
    <property type="protein sequence ID" value="KAG2382200.1"/>
    <property type="molecule type" value="Genomic_DNA"/>
</dbReference>
<feature type="coiled-coil region" evidence="1">
    <location>
        <begin position="2"/>
        <end position="85"/>
    </location>
</feature>
<feature type="compositionally biased region" description="Polar residues" evidence="2">
    <location>
        <begin position="452"/>
        <end position="462"/>
    </location>
</feature>